<dbReference type="Proteomes" id="UP000002531">
    <property type="component" value="Chromosome"/>
</dbReference>
<keyword evidence="2" id="KW-1185">Reference proteome</keyword>
<gene>
    <name evidence="1" type="ordered locus">Nwi_3102</name>
</gene>
<sequence>MEDALGDKVRTFVDFWIQSHIRAEGYQAKGDTRLASALARKCIEMAQTEGISASDIEAEFGDIIEYVHWQIKRVNDDLAMSVRDVDRASIRRIDQQLEEGLIDSFPASDPVSVTQPSKSRYEAR</sequence>
<protein>
    <recommendedName>
        <fullName evidence="3">DUF768 domain-containing protein</fullName>
    </recommendedName>
</protein>
<evidence type="ECO:0008006" key="3">
    <source>
        <dbReference type="Google" id="ProtNLM"/>
    </source>
</evidence>
<dbReference type="OrthoDB" id="8265080at2"/>
<dbReference type="HOGENOM" id="CLU_2001460_0_0_5"/>
<reference evidence="1 2" key="1">
    <citation type="journal article" date="2006" name="Appl. Environ. Microbiol.">
        <title>Genome sequence of the chemolithoautotrophic nitrite-oxidizing bacterium Nitrobacter winogradskyi Nb-255.</title>
        <authorList>
            <person name="Starkenburg S.R."/>
            <person name="Chain P.S."/>
            <person name="Sayavedra-Soto L.A."/>
            <person name="Hauser L."/>
            <person name="Land M.L."/>
            <person name="Larimer F.W."/>
            <person name="Malfatti S.A."/>
            <person name="Klotz M.G."/>
            <person name="Bottomley P.J."/>
            <person name="Arp D.J."/>
            <person name="Hickey W.J."/>
        </authorList>
    </citation>
    <scope>NUCLEOTIDE SEQUENCE [LARGE SCALE GENOMIC DNA]</scope>
    <source>
        <strain evidence="2">ATCC 25391 / DSM 10237 / CIP 104748 / NCIMB 11846 / Nb-255</strain>
    </source>
</reference>
<accession>Q3SMZ2</accession>
<dbReference type="KEGG" id="nwi:Nwi_3102"/>
<evidence type="ECO:0000313" key="2">
    <source>
        <dbReference type="Proteomes" id="UP000002531"/>
    </source>
</evidence>
<proteinExistence type="predicted"/>
<evidence type="ECO:0000313" key="1">
    <source>
        <dbReference type="EMBL" id="ABA06349.1"/>
    </source>
</evidence>
<organism evidence="1 2">
    <name type="scientific">Nitrobacter winogradskyi (strain ATCC 25391 / DSM 10237 / CIP 104748 / NCIMB 11846 / Nb-255)</name>
    <dbReference type="NCBI Taxonomy" id="323098"/>
    <lineage>
        <taxon>Bacteria</taxon>
        <taxon>Pseudomonadati</taxon>
        <taxon>Pseudomonadota</taxon>
        <taxon>Alphaproteobacteria</taxon>
        <taxon>Hyphomicrobiales</taxon>
        <taxon>Nitrobacteraceae</taxon>
        <taxon>Nitrobacter</taxon>
    </lineage>
</organism>
<dbReference type="EMBL" id="CP000115">
    <property type="protein sequence ID" value="ABA06349.1"/>
    <property type="molecule type" value="Genomic_DNA"/>
</dbReference>
<name>Q3SMZ2_NITWN</name>
<dbReference type="AlphaFoldDB" id="Q3SMZ2"/>